<gene>
    <name evidence="2" type="ORF">ECRASSUSDP1_LOCUS24267</name>
</gene>
<dbReference type="InterPro" id="IPR000626">
    <property type="entry name" value="Ubiquitin-like_dom"/>
</dbReference>
<dbReference type="AlphaFoldDB" id="A0AAD1Y0D8"/>
<dbReference type="InterPro" id="IPR029071">
    <property type="entry name" value="Ubiquitin-like_domsf"/>
</dbReference>
<name>A0AAD1Y0D8_EUPCR</name>
<keyword evidence="3" id="KW-1185">Reference proteome</keyword>
<proteinExistence type="predicted"/>
<feature type="domain" description="Ubiquitin-like" evidence="1">
    <location>
        <begin position="7"/>
        <end position="83"/>
    </location>
</feature>
<dbReference type="SUPFAM" id="SSF54236">
    <property type="entry name" value="Ubiquitin-like"/>
    <property type="match status" value="1"/>
</dbReference>
<dbReference type="EMBL" id="CAMPGE010024975">
    <property type="protein sequence ID" value="CAI2382781.1"/>
    <property type="molecule type" value="Genomic_DNA"/>
</dbReference>
<organism evidence="2 3">
    <name type="scientific">Euplotes crassus</name>
    <dbReference type="NCBI Taxonomy" id="5936"/>
    <lineage>
        <taxon>Eukaryota</taxon>
        <taxon>Sar</taxon>
        <taxon>Alveolata</taxon>
        <taxon>Ciliophora</taxon>
        <taxon>Intramacronucleata</taxon>
        <taxon>Spirotrichea</taxon>
        <taxon>Hypotrichia</taxon>
        <taxon>Euplotida</taxon>
        <taxon>Euplotidae</taxon>
        <taxon>Moneuplotes</taxon>
    </lineage>
</organism>
<reference evidence="2" key="1">
    <citation type="submission" date="2023-07" db="EMBL/GenBank/DDBJ databases">
        <authorList>
            <consortium name="AG Swart"/>
            <person name="Singh M."/>
            <person name="Singh A."/>
            <person name="Seah K."/>
            <person name="Emmerich C."/>
        </authorList>
    </citation>
    <scope>NUCLEOTIDE SEQUENCE</scope>
    <source>
        <strain evidence="2">DP1</strain>
    </source>
</reference>
<accession>A0AAD1Y0D8</accession>
<dbReference type="Pfam" id="PF00240">
    <property type="entry name" value="ubiquitin"/>
    <property type="match status" value="1"/>
</dbReference>
<dbReference type="Proteomes" id="UP001295684">
    <property type="component" value="Unassembled WGS sequence"/>
</dbReference>
<dbReference type="Gene3D" id="3.10.20.90">
    <property type="entry name" value="Phosphatidylinositol 3-kinase Catalytic Subunit, Chain A, domain 1"/>
    <property type="match status" value="1"/>
</dbReference>
<dbReference type="PROSITE" id="PS50053">
    <property type="entry name" value="UBIQUITIN_2"/>
    <property type="match status" value="1"/>
</dbReference>
<evidence type="ECO:0000313" key="2">
    <source>
        <dbReference type="EMBL" id="CAI2382781.1"/>
    </source>
</evidence>
<evidence type="ECO:0000313" key="3">
    <source>
        <dbReference type="Proteomes" id="UP001295684"/>
    </source>
</evidence>
<evidence type="ECO:0000259" key="1">
    <source>
        <dbReference type="PROSITE" id="PS50053"/>
    </source>
</evidence>
<protein>
    <recommendedName>
        <fullName evidence="1">Ubiquitin-like domain-containing protein</fullName>
    </recommendedName>
</protein>
<comment type="caution">
    <text evidence="2">The sequence shown here is derived from an EMBL/GenBank/DDBJ whole genome shotgun (WGS) entry which is preliminary data.</text>
</comment>
<sequence length="124" mass="13942">MSDCEDINVCLKSPDGKKFMMGVDPYLTIDEFQKEVEEISGVKTNLWNLSYKGKSFKDGNVTLQDAGFIDCCTVQMNTKVIGGIIHTLLNLSYFSKIDVKENQCNLSEKLDLGMLLTKLAFMKN</sequence>